<organism evidence="2 3">
    <name type="scientific">Abeliophyllum distichum</name>
    <dbReference type="NCBI Taxonomy" id="126358"/>
    <lineage>
        <taxon>Eukaryota</taxon>
        <taxon>Viridiplantae</taxon>
        <taxon>Streptophyta</taxon>
        <taxon>Embryophyta</taxon>
        <taxon>Tracheophyta</taxon>
        <taxon>Spermatophyta</taxon>
        <taxon>Magnoliopsida</taxon>
        <taxon>eudicotyledons</taxon>
        <taxon>Gunneridae</taxon>
        <taxon>Pentapetalae</taxon>
        <taxon>asterids</taxon>
        <taxon>lamiids</taxon>
        <taxon>Lamiales</taxon>
        <taxon>Oleaceae</taxon>
        <taxon>Forsythieae</taxon>
        <taxon>Abeliophyllum</taxon>
    </lineage>
</organism>
<comment type="caution">
    <text evidence="2">The sequence shown here is derived from an EMBL/GenBank/DDBJ whole genome shotgun (WGS) entry which is preliminary data.</text>
</comment>
<dbReference type="AlphaFoldDB" id="A0ABD1NVK8"/>
<dbReference type="Proteomes" id="UP001604336">
    <property type="component" value="Unassembled WGS sequence"/>
</dbReference>
<accession>A0ABD1NVK8</accession>
<gene>
    <name evidence="2" type="ORF">Adt_47278</name>
</gene>
<protein>
    <submittedName>
        <fullName evidence="2">Uncharacterized protein</fullName>
    </submittedName>
</protein>
<evidence type="ECO:0000313" key="2">
    <source>
        <dbReference type="EMBL" id="KAL2455437.1"/>
    </source>
</evidence>
<proteinExistence type="predicted"/>
<name>A0ABD1NVK8_9LAMI</name>
<keyword evidence="3" id="KW-1185">Reference proteome</keyword>
<evidence type="ECO:0000313" key="3">
    <source>
        <dbReference type="Proteomes" id="UP001604336"/>
    </source>
</evidence>
<dbReference type="EMBL" id="JBFOLK010000185">
    <property type="protein sequence ID" value="KAL2455437.1"/>
    <property type="molecule type" value="Genomic_DNA"/>
</dbReference>
<sequence>MAGFYFTKIPVLKIKSGRVMDEKPRVVSMAPVPEPTVLSAVEVVRDVPPALSSTNVVPIPVEMIGDSSPFSSGSTAPALAAGALWWWRLGMIHLPPLLLWMLGVVHIIFPRGCEVGPKGVPQRGLQEEGVGTDSGGAKKSQAIPPQETSGSDQVFSIEADELHSQVEGSANIKALHSENKALRTQLVISEDARAQAEYEIVKSFTIQKMCVQAQRKVESQL</sequence>
<reference evidence="3" key="1">
    <citation type="submission" date="2024-07" db="EMBL/GenBank/DDBJ databases">
        <title>Two chromosome-level genome assemblies of Korean endemic species Abeliophyllum distichum and Forsythia ovata (Oleaceae).</title>
        <authorList>
            <person name="Jang H."/>
        </authorList>
    </citation>
    <scope>NUCLEOTIDE SEQUENCE [LARGE SCALE GENOMIC DNA]</scope>
</reference>
<feature type="region of interest" description="Disordered" evidence="1">
    <location>
        <begin position="118"/>
        <end position="151"/>
    </location>
</feature>
<evidence type="ECO:0000256" key="1">
    <source>
        <dbReference type="SAM" id="MobiDB-lite"/>
    </source>
</evidence>